<dbReference type="EMBL" id="VBQZ03000055">
    <property type="protein sequence ID" value="MXQ89363.1"/>
    <property type="molecule type" value="Genomic_DNA"/>
</dbReference>
<feature type="coiled-coil region" evidence="21">
    <location>
        <begin position="3723"/>
        <end position="3750"/>
    </location>
</feature>
<evidence type="ECO:0000256" key="21">
    <source>
        <dbReference type="SAM" id="Coils"/>
    </source>
</evidence>
<comment type="similarity">
    <text evidence="2">Belongs to the dynein heavy chain family.</text>
</comment>
<dbReference type="GO" id="GO:0051959">
    <property type="term" value="F:dynein light intermediate chain binding"/>
    <property type="evidence" value="ECO:0007669"/>
    <property type="project" value="InterPro"/>
</dbReference>
<keyword evidence="13" id="KW-0505">Motor protein</keyword>
<feature type="coiled-coil region" evidence="21">
    <location>
        <begin position="3223"/>
        <end position="3257"/>
    </location>
</feature>
<dbReference type="GO" id="GO:0005524">
    <property type="term" value="F:ATP binding"/>
    <property type="evidence" value="ECO:0007669"/>
    <property type="project" value="UniProtKB-KW"/>
</dbReference>
<dbReference type="FunFam" id="3.40.50.300:FF:000049">
    <property type="entry name" value="Dynein, axonemal, heavy chain 5"/>
    <property type="match status" value="1"/>
</dbReference>
<evidence type="ECO:0000256" key="22">
    <source>
        <dbReference type="SAM" id="MobiDB-lite"/>
    </source>
</evidence>
<evidence type="ECO:0000256" key="6">
    <source>
        <dbReference type="ARBA" id="ARBA00022741"/>
    </source>
</evidence>
<keyword evidence="25" id="KW-1185">Reference proteome</keyword>
<keyword evidence="15" id="KW-0966">Cell projection</keyword>
<comment type="function">
    <text evidence="16">As part of the axonemal inner dynein arm complex plays a central role in ciliary beat. Expressed in sperm flagellum, it is required for sperm motility. Dyneins are microtubule-based molecular motors possessing ATPase activities that can convert the chemical energy of ATP into relative sliding between adjacent microtubule doublets to generate ciliary bending.</text>
</comment>
<dbReference type="Gene3D" id="1.20.140.100">
    <property type="entry name" value="Dynein heavy chain, N-terminal domain 2"/>
    <property type="match status" value="1"/>
</dbReference>
<evidence type="ECO:0000256" key="9">
    <source>
        <dbReference type="ARBA" id="ARBA00022846"/>
    </source>
</evidence>
<dbReference type="InterPro" id="IPR003593">
    <property type="entry name" value="AAA+_ATPase"/>
</dbReference>
<keyword evidence="14" id="KW-0206">Cytoskeleton</keyword>
<dbReference type="InterPro" id="IPR041466">
    <property type="entry name" value="Dynein_AAA5_ext"/>
</dbReference>
<dbReference type="FunFam" id="1.20.920.20:FF:000014">
    <property type="entry name" value="dynein heavy chain 2, axonemal"/>
    <property type="match status" value="1"/>
</dbReference>
<proteinExistence type="inferred from homology"/>
<dbReference type="FunFam" id="1.20.140.100:FF:000006">
    <property type="entry name" value="dynein heavy chain 2, axonemal"/>
    <property type="match status" value="1"/>
</dbReference>
<evidence type="ECO:0000256" key="14">
    <source>
        <dbReference type="ARBA" id="ARBA00023212"/>
    </source>
</evidence>
<organism evidence="24 25">
    <name type="scientific">Bos mutus</name>
    <name type="common">wild yak</name>
    <dbReference type="NCBI Taxonomy" id="72004"/>
    <lineage>
        <taxon>Eukaryota</taxon>
        <taxon>Metazoa</taxon>
        <taxon>Chordata</taxon>
        <taxon>Craniata</taxon>
        <taxon>Vertebrata</taxon>
        <taxon>Euteleostomi</taxon>
        <taxon>Mammalia</taxon>
        <taxon>Eutheria</taxon>
        <taxon>Laurasiatheria</taxon>
        <taxon>Artiodactyla</taxon>
        <taxon>Ruminantia</taxon>
        <taxon>Pecora</taxon>
        <taxon>Bovidae</taxon>
        <taxon>Bovinae</taxon>
        <taxon>Bos</taxon>
    </lineage>
</organism>
<dbReference type="Pfam" id="PF03028">
    <property type="entry name" value="Dynein_heavy"/>
    <property type="match status" value="1"/>
</dbReference>
<comment type="subunit">
    <text evidence="17">Part of the axonemal inner dynein arm complex that consists of at least two heavy chains and a number of intermediate and light chains. Interacts with DNAI4.</text>
</comment>
<dbReference type="InterPro" id="IPR024317">
    <property type="entry name" value="Dynein_heavy_chain_D4_dom"/>
</dbReference>
<dbReference type="InterPro" id="IPR004273">
    <property type="entry name" value="Dynein_heavy_D6_P-loop"/>
</dbReference>
<dbReference type="InterPro" id="IPR035699">
    <property type="entry name" value="AAA_6"/>
</dbReference>
<evidence type="ECO:0000313" key="24">
    <source>
        <dbReference type="EMBL" id="MXQ89363.1"/>
    </source>
</evidence>
<dbReference type="FunFam" id="1.20.920.30:FF:000005">
    <property type="entry name" value="Dynein, axonemal, heavy chain 2"/>
    <property type="match status" value="1"/>
</dbReference>
<dbReference type="PANTHER" id="PTHR46532:SF11">
    <property type="entry name" value="DYNEIN AXONEMAL HEAVY CHAIN 12"/>
    <property type="match status" value="1"/>
</dbReference>
<dbReference type="Proteomes" id="UP000322234">
    <property type="component" value="Unassembled WGS sequence"/>
</dbReference>
<keyword evidence="12" id="KW-0969">Cilium</keyword>
<dbReference type="InterPro" id="IPR035706">
    <property type="entry name" value="AAA_9"/>
</dbReference>
<feature type="region of interest" description="Disordered" evidence="22">
    <location>
        <begin position="216"/>
        <end position="269"/>
    </location>
</feature>
<dbReference type="Gene3D" id="1.20.920.20">
    <property type="match status" value="1"/>
</dbReference>
<dbReference type="Gene3D" id="6.10.140.1060">
    <property type="match status" value="1"/>
</dbReference>
<feature type="region of interest" description="Disordered" evidence="22">
    <location>
        <begin position="1"/>
        <end position="104"/>
    </location>
</feature>
<feature type="domain" description="AAA+ ATPase" evidence="23">
    <location>
        <begin position="2617"/>
        <end position="2764"/>
    </location>
</feature>
<dbReference type="GO" id="GO:0005874">
    <property type="term" value="C:microtubule"/>
    <property type="evidence" value="ECO:0007669"/>
    <property type="project" value="UniProtKB-KW"/>
</dbReference>
<evidence type="ECO:0000256" key="15">
    <source>
        <dbReference type="ARBA" id="ARBA00023273"/>
    </source>
</evidence>
<dbReference type="Pfam" id="PF17852">
    <property type="entry name" value="Dynein_AAA_lid"/>
    <property type="match status" value="1"/>
</dbReference>
<dbReference type="Gene3D" id="1.10.8.1220">
    <property type="match status" value="1"/>
</dbReference>
<dbReference type="Pfam" id="PF08393">
    <property type="entry name" value="DHC_N2"/>
    <property type="match status" value="1"/>
</dbReference>
<keyword evidence="3" id="KW-0963">Cytoplasm</keyword>
<dbReference type="Pfam" id="PF18199">
    <property type="entry name" value="Dynein_C"/>
    <property type="match status" value="1"/>
</dbReference>
<dbReference type="Gene3D" id="1.20.58.1120">
    <property type="match status" value="1"/>
</dbReference>
<dbReference type="FunFam" id="3.40.50.300:FF:000044">
    <property type="entry name" value="Dynein heavy chain 5, axonemal"/>
    <property type="match status" value="1"/>
</dbReference>
<feature type="domain" description="AAA+ ATPase" evidence="23">
    <location>
        <begin position="2006"/>
        <end position="2142"/>
    </location>
</feature>
<dbReference type="Pfam" id="PF12781">
    <property type="entry name" value="AAA_9"/>
    <property type="match status" value="1"/>
</dbReference>
<feature type="coiled-coil region" evidence="21">
    <location>
        <begin position="3429"/>
        <end position="3477"/>
    </location>
</feature>
<keyword evidence="10" id="KW-0243">Dynein</keyword>
<evidence type="ECO:0000256" key="1">
    <source>
        <dbReference type="ARBA" id="ARBA00004611"/>
    </source>
</evidence>
<keyword evidence="8" id="KW-0067">ATP-binding</keyword>
<comment type="caution">
    <text evidence="24">The sequence shown here is derived from an EMBL/GenBank/DDBJ whole genome shotgun (WGS) entry which is preliminary data.</text>
</comment>
<dbReference type="Gene3D" id="3.20.180.20">
    <property type="entry name" value="Dynein heavy chain, N-terminal domain 2"/>
    <property type="match status" value="1"/>
</dbReference>
<evidence type="ECO:0000256" key="5">
    <source>
        <dbReference type="ARBA" id="ARBA00022737"/>
    </source>
</evidence>
<evidence type="ECO:0000256" key="11">
    <source>
        <dbReference type="ARBA" id="ARBA00023054"/>
    </source>
</evidence>
<evidence type="ECO:0000256" key="2">
    <source>
        <dbReference type="ARBA" id="ARBA00008887"/>
    </source>
</evidence>
<dbReference type="Pfam" id="PF12777">
    <property type="entry name" value="MT"/>
    <property type="match status" value="1"/>
</dbReference>
<feature type="compositionally biased region" description="Polar residues" evidence="22">
    <location>
        <begin position="42"/>
        <end position="53"/>
    </location>
</feature>
<dbReference type="InterPro" id="IPR042222">
    <property type="entry name" value="Dynein_2_N"/>
</dbReference>
<dbReference type="Gene3D" id="1.10.472.130">
    <property type="match status" value="1"/>
</dbReference>
<dbReference type="GO" id="GO:0031514">
    <property type="term" value="C:motile cilium"/>
    <property type="evidence" value="ECO:0007669"/>
    <property type="project" value="UniProtKB-ARBA"/>
</dbReference>
<comment type="subcellular location">
    <subcellularLocation>
        <location evidence="1">Cytoplasm</location>
        <location evidence="1">Cytoskeleton</location>
        <location evidence="1">Flagellum axoneme</location>
    </subcellularLocation>
</comment>
<evidence type="ECO:0000259" key="23">
    <source>
        <dbReference type="SMART" id="SM00382"/>
    </source>
</evidence>
<dbReference type="Pfam" id="PF18198">
    <property type="entry name" value="AAA_lid_11"/>
    <property type="match status" value="1"/>
</dbReference>
<dbReference type="Pfam" id="PF25007">
    <property type="entry name" value="DYH2-5-8_CC"/>
    <property type="match status" value="1"/>
</dbReference>
<dbReference type="Gene3D" id="1.20.1270.280">
    <property type="match status" value="1"/>
</dbReference>
<dbReference type="FunFam" id="3.40.50.300:FF:000153">
    <property type="entry name" value="Dynein axonemal heavy chain 1"/>
    <property type="match status" value="1"/>
</dbReference>
<evidence type="ECO:0000256" key="18">
    <source>
        <dbReference type="ARBA" id="ARBA00071813"/>
    </source>
</evidence>
<dbReference type="FunFam" id="1.20.58.1120:FF:000012">
    <property type="entry name" value="Dynein, axonemal, heavy chain 2"/>
    <property type="match status" value="1"/>
</dbReference>
<dbReference type="FunFam" id="1.10.8.720:FF:000008">
    <property type="entry name" value="Dynein axonemal heavy chain 2"/>
    <property type="match status" value="1"/>
</dbReference>
<dbReference type="GO" id="GO:0005858">
    <property type="term" value="C:axonemal dynein complex"/>
    <property type="evidence" value="ECO:0007669"/>
    <property type="project" value="TreeGrafter"/>
</dbReference>
<evidence type="ECO:0000256" key="7">
    <source>
        <dbReference type="ARBA" id="ARBA00022803"/>
    </source>
</evidence>
<feature type="coiled-coil region" evidence="21">
    <location>
        <begin position="1388"/>
        <end position="1442"/>
    </location>
</feature>
<dbReference type="FunFam" id="1.20.1270.280:FF:000007">
    <property type="entry name" value="dynein heavy chain 2, axonemal"/>
    <property type="match status" value="1"/>
</dbReference>
<dbReference type="Pfam" id="PF08385">
    <property type="entry name" value="DHC_N1"/>
    <property type="match status" value="2"/>
</dbReference>
<dbReference type="Pfam" id="PF17857">
    <property type="entry name" value="AAA_lid_1"/>
    <property type="match status" value="1"/>
</dbReference>
<protein>
    <recommendedName>
        <fullName evidence="18">Dynein axonemal heavy chain 2</fullName>
    </recommendedName>
    <alternativeName>
        <fullName evidence="20">Axonemal beta dynein heavy chain 2</fullName>
    </alternativeName>
    <alternativeName>
        <fullName evidence="19">Ciliary dynein heavy chain 2</fullName>
    </alternativeName>
</protein>
<evidence type="ECO:0000256" key="19">
    <source>
        <dbReference type="ARBA" id="ARBA00078558"/>
    </source>
</evidence>
<dbReference type="InterPro" id="IPR041589">
    <property type="entry name" value="DNAH3_AAA_lid_1"/>
</dbReference>
<evidence type="ECO:0000313" key="25">
    <source>
        <dbReference type="Proteomes" id="UP000322234"/>
    </source>
</evidence>
<dbReference type="CDD" id="cd00009">
    <property type="entry name" value="AAA"/>
    <property type="match status" value="1"/>
</dbReference>
<dbReference type="InterPro" id="IPR042219">
    <property type="entry name" value="AAA_lid_11_sf"/>
</dbReference>
<dbReference type="InterPro" id="IPR013594">
    <property type="entry name" value="Dynein_heavy_tail"/>
</dbReference>
<dbReference type="Gene3D" id="1.20.920.30">
    <property type="match status" value="1"/>
</dbReference>
<dbReference type="GO" id="GO:0045505">
    <property type="term" value="F:dynein intermediate chain binding"/>
    <property type="evidence" value="ECO:0007669"/>
    <property type="project" value="InterPro"/>
</dbReference>
<sequence length="4616" mass="527871">MATSPSPHNGKPPSASRVDGADSPIAGYQPQGLGNRHYGNPEPSNRAQQTREGSMTGAGLCVRGGKRAKEDSPYTYIQRNSSSSPSPDQPPSLQLARFSGFPLPPSLLAPGPRLGYADEAVPAAADWGFSAPAQRRLVPQARAPATPSPPHAQGCRGDACGRLPEKVTRGNFLARVTGPEESGGILGKGLRFGDRAGCGPPSVRVSAGFAYAMSSKADKKRKVTSRGSARRRAAQSTLDAQVEEITLPASSEVQAEPETVKEEPEPVLEQPEIQKEELEEREVDVKPLFLSRAVLTGLADATWTEEHSTVLEHFAQDPSEPILTIFIDPCMGLKLDLGMPVQTQNQIVYFIRQAPVPITPENFEETVQFGTVRGAYIPALLRLLSGVFAPQIFTNTTWPESIRNHFASHLHRFLACLTDTRYKLEGHTVLYIPTEAMNMKPEVVVKDKELVQRLETSMIHWTRQIKEVLSAQESVETGENLGPLEEIEFWRNRCMDLSGISKQLVKPGVKHIESILRLAKSSYLAPFMKLAQQIQDGSRQAQSNLTFLSILKEPYQELAFMRPKDISSKLPRLISLIRIIWVNSPHYNTRERLTSLFRKVCDCQYHFARWEDGKQGPLPCFFGAQGPQITRNLLEIEDIFHKNLHVLRAVRGGILDVKNTSWHEDYNRFRAGVKDLEVMTQNLITSAFELVRDVEHGVLLLDTFHRLSAREAIKRTYDKKAVDLYMLFNSELALVNRELNKKWPYLEPYMAQYSGQAHWVRILRRRIDRVMNCLSNAHFLPHIGTGEESVHTYQQMVQAIDELVRKTFQDWTATLDKDCIRRLDTPLLRISQEKAGMLDVNFDKTLSILFVEIDYWERLLFETPHYVVNVAERAEDLRILQENLLLVARDYNRIIAMLSPDEQALFKERIRFLDKKIHPGLKKLHWALKGASAFFITECRIHASKVQTIVNEFKASTLTIGWRAQEISETLLVRISGKRVYRDLEFEEDQREHRAAMQQKLMSLHQDVVAIMTNSYEVFKNDGPEIQQQWMLYTIRLDRMMEDALRLNVKWSLLELSKAINGDGKTTPNPLFRVLVILKNDLQGGVAQVEFSPTLQTLASVVNDIGSHLFSTISVFRHLPEILIKRKFQREPIHTIVERDEDIKKIQAQISSGMTNNASLLQNYLKTWDMYREIWEINKDSFIRRYQRLNPPVSSFDADIARYTEVANNVQKEETVLNIQFVLLDCSHLKFSLVQHCNEWQNKFTTLLKEMAARRLLELHTYLEENSEKISRPPQTLEELGVSLQLMETLQHELPTMETQIPPIHEQFAILEKYEVPVQDDVLEMLDSLGGEWVAFQQTLLDSEQMLKKHKEKFKTGLIHSADDFKKKAHNLLEEFEGKGPFTSNVGHQAALEQIAHVRAMLNAMREEENLLRANLGIFKIEQPASKDLQNLEKELDALQQVWEITRDWEENWNQWKVGRFLTLQTEAMETMAHGLFRRLTRLAKEYKDRNWEIIETTRSKIEQFKRTMPLISDLRNPALRERHWDQVRDEVQREFDQESESFTLEQIVELGMDQHVEKIGEISASATKELAIELALQNIAKTWDVIQLDIVPYKDKGHHRLRGTEEVFQALEDNQVALSTMKASRFVKAFEKDVDHWERCLSLILEVIEMVLTVQRQWMYLENIFLGEDIRKQLPNESGLFDQVNGNWKAIMDRVNKDPNALRSTHYPGLLDTLIEMNTILEDIQKSLDMYLETKRHIFPRFYFLSNDDLLEILGQSRNPEAVQPHLKKCFDNIKLLRMQKVGGPGSKWEALGMFSGDGEYIDFLHPVLLEGPVESWLGDVERTMRVTLRDLLRNCRLALKKFLNKRDKWVKEWAGQMVITASQIQWTADVTKCLLTAKERADKKILKVMKKKQVSILNKYSEAIRGNLTKIMRLKIVALVTIEVHARDVLEKLYKSGLMDVSSFDWLSQLRFYWEKDLDDCMIRQTNTQFQYGYEYLGNSGRLVITPLTDRCYMTLTTALHLHRGGSPKGPAGTGKTETVKDLGKALGIYVIVVNCSEGLDYKSMGRMYSGLAQTGAWGCFDEFNRINVEVLSVVAQQILSILSALAAGLTRFYFEGFEINLVWSCGIFITMNPGYAGRTELPDNLKSMFRPIAMVVPDSTLIAEIILFGEGFGNCKVLAKKVYTLYSLAVQQLSRQDHYDFGLRALTSLLRYAGKKRRLQPDLSDEEVLLLSMRDMNIAKLTSVDVPLFNAIVQDLFPSIELPVIDYGKLRETIEQEIRDMGLQPTPFTLTKVIQLYETKNSRHSTMIVGCTGSGKTASWRILQSSLSSLCRAGEPNFNIVREFPLNPKALSLGELYGEYDLNTNEWTDGVLSSVMRTACADEKPDEKWILFDGPVDTLWIESMNSVMDDNKVLTLINGERIAMPEQVSLLFEVENLAVASPATVSRCGMVYTDYTDLGWKPYVQSWLDKRPKVEAEPLQRMFEKFINKMLTFKKDNCNELVPLPEYSGIISLCKLYSALATPENGVNPADSENFASMVELTFVFSMIWSVCASVDEEGRKKIDSYLREIEGTFPNKDTVYEYFVDPKIRSWTSFEDKLPKSWRYPPNSPFYKIVVPTVDTVRYNYLVSTMVASQNPVLLVGPVGTGKTSIAQSVLQSLPSSQWSVLTVNMSAQTTSNNVQSIIESRVEKRTKGVYVPFGGKSMITFMDDLNMPAKDTFGSQPPLELIRLWIDYGFWYDRTKQTIKYIRDMFLMAAMGPPGGGRTVISPRLQSRFNIINMTFPTESQIIRIFGTMINQKLQDFEEEVKPIGNVVTEATLDVYSTVAQRFLPTPAKIHYLFNLRDISKVFQGMLRANKDFHDTKSSITRLWIHECFRVFSDRLVDTADMEAFVSILSDKLGSFFDLTFHNLCPNKRSPIFGDFLREPKVYEDLTDLTVLKTAMETALNEYNLSPAVVPMQLVLFREAIEHITRIVRVIGQPRGNMLLVGIGGSGRQSLARLASSICEYITFQIEVTKHYRRQEFREDIKRLYRQAGVELNATSFLFVDTQIADESFLEDINNILSSGEVPNLYKADEFEEIQTLIIDQARAEQVPESSDSLFTYLIERVRNNLHIVLCLSPVGDPFRNWIRQYPALVNCTTINWFSEWPREALLEVAEKYLMGADLGTQENIHKKVAQIFVTMHWSVATYSQKMLLELRRHNYVTPTNYLELVSGYKKLLAEKRQELLDQANKLRTGLFKIDETREKVEVMSLELEDAKKKVAEFQKQCEEYLVIIVQQKREADEQQKAVTANSEKIAIEEVKCQALADNAQKDLEEALPALEEAMRALESLNKKDIGEIKSYGRPPAQVEMVLQAVMILRGNDPTWAEAKRQLGEQNFIKSLIHFDKDNISDKVLKKIGAYCAQPDFQPDIIGRVSLAAKSLCMWVRAMELYGRLYRVVEPKRIRMNTALAQLQEKQAALAEAQEKLREVAEKLEMLKKQYDEKLAQKEELRKRLIPTSPAVLQGLEEDLGYLVGDCLLAAAFLSYMGPFLTNYRDEIVNQIWIRKISELQVPCSPRFTFDNFLSNPTKVRDWNIQGLPSDAFSTENGIIVTRGNRWALMIDPQAQALKWIKNMEGNQGLQIIDLQMNDYLRILENAIQFGYPVLLQNVQEYLDPTLNPVLNKSVARIGGRLLMRIGDKEVEYNPNFRFYITTKLSNPHYSPETSAKTTIVNFAVKEQGLEAQLLGIVVRKERPELEEQKDSLVINIAAGKRKLKELEDEILRLLNEATGSLLDDVQLVNTLRTSKITATEVTEQLETSETTEINIDLAREAYRPCAQRASVLFFVLNDMGRIDPMYQFSLDAYISLFILSIDKSHRSNKLEDRIDYLNEYHTYAVYRYTCRTLFERHKLLFSFQMCAKILETSGKLNMDEYNFFLRGGVVLDREGQMDNPCTTWLADAYWDNITELDKLTNFHGLMNSFEQYPRDWNLWYTNATPEKAMLPGEWENACNEMQRMLIVRSLRQDRVAFCVTSFIVSNLGSRFIEPPVLNMKLVMEDSAPRTPLVFILSPGVDPTSALLQLAEHTGMAQRFHALSLGQGQAPIAARLLREGVVQGHWVFLANCHLSLSWMPNLDKLVEQLQVEDPHPSFRLWLSSSPHPDFPISILQASIKMTTEPPKGLKANMTRLYQLMTEPQFSRCSKPTKYKKLLFALCFFHSVLLERKKFLQLGWNIIYGFNDSDFEVSENLLSLYLDEYEETPWDALKYLISGVNYGGHVTDDWDRRLLTTYINDYFCDQALLTPSYRLSVLETYFIPKDGSLASYKEYISMLPGMDPPEAFGQHPNADVASQITEARTLFETLLSLQPQITPTRAGGQSREEKVLELAADVKQKIPEMIDYEGTRKLLAMDPSPLNVVLLQEIQRYNKLMETILFSLTDLEKGIQGLIVMSTSLEEIFNCIFDAHVPPLWGKAYPSQKPLASWTRDLAMRVEQFEMWASRARPPVIFWLSGFTFPTGFLTAVLQSSARQNNISVDSLSWEFIVSTVDDSNLVYPPKDGVWVRGLYLEGAGWDRKNSCLVEAEPMQLVCLMPTIHFRPTESRKKSAKGMYSCPCYYYPNRAGSSDRASFVIGIDLRSGTMTSDHWIKRGTALLMSLDN</sequence>
<keyword evidence="6" id="KW-0547">Nucleotide-binding</keyword>
<dbReference type="FunFam" id="3.40.50.300:FF:000815">
    <property type="entry name" value="Dynein heavy chain 2, axonemal"/>
    <property type="match status" value="1"/>
</dbReference>
<evidence type="ECO:0000256" key="12">
    <source>
        <dbReference type="ARBA" id="ARBA00023069"/>
    </source>
</evidence>
<feature type="compositionally biased region" description="Basic residues" evidence="22">
    <location>
        <begin position="218"/>
        <end position="233"/>
    </location>
</feature>
<keyword evidence="5" id="KW-0677">Repeat</keyword>
<name>A0A6B0RPP8_9CETA</name>
<evidence type="ECO:0000256" key="3">
    <source>
        <dbReference type="ARBA" id="ARBA00022490"/>
    </source>
</evidence>
<dbReference type="FunFam" id="1.10.472.130:FF:000003">
    <property type="entry name" value="Dynein, axonemal, heavy chain 2"/>
    <property type="match status" value="1"/>
</dbReference>
<evidence type="ECO:0000256" key="4">
    <source>
        <dbReference type="ARBA" id="ARBA00022701"/>
    </source>
</evidence>
<dbReference type="SUPFAM" id="SSF52540">
    <property type="entry name" value="P-loop containing nucleoside triphosphate hydrolases"/>
    <property type="match status" value="5"/>
</dbReference>
<dbReference type="Gene3D" id="1.10.8.710">
    <property type="match status" value="1"/>
</dbReference>
<dbReference type="InterPro" id="IPR013602">
    <property type="entry name" value="Dynein_heavy_linker"/>
</dbReference>
<keyword evidence="4" id="KW-0493">Microtubule</keyword>
<evidence type="ECO:0000256" key="10">
    <source>
        <dbReference type="ARBA" id="ARBA00023017"/>
    </source>
</evidence>
<dbReference type="Gene3D" id="1.10.287.2620">
    <property type="match status" value="1"/>
</dbReference>
<dbReference type="PANTHER" id="PTHR46532">
    <property type="entry name" value="MALE FERTILITY FACTOR KL5"/>
    <property type="match status" value="1"/>
</dbReference>
<dbReference type="InterPro" id="IPR041228">
    <property type="entry name" value="Dynein_C"/>
</dbReference>
<dbReference type="InterPro" id="IPR027417">
    <property type="entry name" value="P-loop_NTPase"/>
</dbReference>
<dbReference type="Gene3D" id="1.10.8.720">
    <property type="entry name" value="Region D6 of dynein motor"/>
    <property type="match status" value="1"/>
</dbReference>
<dbReference type="Gene3D" id="3.10.490.20">
    <property type="match status" value="1"/>
</dbReference>
<feature type="region of interest" description="Disordered" evidence="22">
    <location>
        <begin position="140"/>
        <end position="160"/>
    </location>
</feature>
<dbReference type="SMART" id="SM00382">
    <property type="entry name" value="AAA"/>
    <property type="match status" value="2"/>
</dbReference>
<evidence type="ECO:0000256" key="8">
    <source>
        <dbReference type="ARBA" id="ARBA00022840"/>
    </source>
</evidence>
<keyword evidence="11 21" id="KW-0175">Coiled coil</keyword>
<dbReference type="InterPro" id="IPR042228">
    <property type="entry name" value="Dynein_linker_3"/>
</dbReference>
<dbReference type="InterPro" id="IPR043160">
    <property type="entry name" value="Dynein_C_barrel"/>
</dbReference>
<evidence type="ECO:0000256" key="20">
    <source>
        <dbReference type="ARBA" id="ARBA00082099"/>
    </source>
</evidence>
<dbReference type="InterPro" id="IPR024743">
    <property type="entry name" value="Dynein_HC_stalk"/>
</dbReference>
<dbReference type="FunFam" id="1.10.8.1220:FF:000001">
    <property type="entry name" value="Dynein axonemal heavy chain 5"/>
    <property type="match status" value="1"/>
</dbReference>
<dbReference type="InterPro" id="IPR056759">
    <property type="entry name" value="DYH2-5-8_CC"/>
</dbReference>
<dbReference type="Gene3D" id="3.40.50.300">
    <property type="entry name" value="P-loop containing nucleotide triphosphate hydrolases"/>
    <property type="match status" value="5"/>
</dbReference>
<dbReference type="FunFam" id="1.10.8.710:FF:000001">
    <property type="entry name" value="Dynein axonemal heavy chain 2"/>
    <property type="match status" value="1"/>
</dbReference>
<accession>A0A6B0RPP8</accession>
<dbReference type="Pfam" id="PF12780">
    <property type="entry name" value="AAA_8"/>
    <property type="match status" value="1"/>
</dbReference>
<dbReference type="InterPro" id="IPR043157">
    <property type="entry name" value="Dynein_AAA1S"/>
</dbReference>
<dbReference type="GO" id="GO:0008569">
    <property type="term" value="F:minus-end-directed microtubule motor activity"/>
    <property type="evidence" value="ECO:0007669"/>
    <property type="project" value="InterPro"/>
</dbReference>
<keyword evidence="7" id="KW-0802">TPR repeat</keyword>
<evidence type="ECO:0000256" key="16">
    <source>
        <dbReference type="ARBA" id="ARBA00053635"/>
    </source>
</evidence>
<evidence type="ECO:0000256" key="17">
    <source>
        <dbReference type="ARBA" id="ARBA00064223"/>
    </source>
</evidence>
<dbReference type="GO" id="GO:0007018">
    <property type="term" value="P:microtubule-based movement"/>
    <property type="evidence" value="ECO:0007669"/>
    <property type="project" value="InterPro"/>
</dbReference>
<gene>
    <name evidence="24" type="ORF">E5288_WYG000795</name>
</gene>
<dbReference type="InterPro" id="IPR041658">
    <property type="entry name" value="AAA_lid_11"/>
</dbReference>
<dbReference type="FunFam" id="3.20.180.20:FF:000003">
    <property type="entry name" value="Dynein heavy chain 12, axonemal"/>
    <property type="match status" value="1"/>
</dbReference>
<keyword evidence="9" id="KW-0282">Flagellum</keyword>
<evidence type="ECO:0000256" key="13">
    <source>
        <dbReference type="ARBA" id="ARBA00023175"/>
    </source>
</evidence>
<dbReference type="Pfam" id="PF12775">
    <property type="entry name" value="AAA_7"/>
    <property type="match status" value="1"/>
</dbReference>
<reference evidence="24" key="1">
    <citation type="submission" date="2019-10" db="EMBL/GenBank/DDBJ databases">
        <title>The sequence and de novo assembly of the wild yak genome.</title>
        <authorList>
            <person name="Liu Y."/>
        </authorList>
    </citation>
    <scope>NUCLEOTIDE SEQUENCE [LARGE SCALE GENOMIC DNA]</scope>
    <source>
        <strain evidence="24">WY2019</strain>
    </source>
</reference>
<dbReference type="FunFam" id="3.40.50.300:FF:002141">
    <property type="entry name" value="Dynein heavy chain"/>
    <property type="match status" value="1"/>
</dbReference>
<dbReference type="InterPro" id="IPR026983">
    <property type="entry name" value="DHC"/>
</dbReference>
<dbReference type="Pfam" id="PF12774">
    <property type="entry name" value="AAA_6"/>
    <property type="match status" value="1"/>
</dbReference>
<dbReference type="FunFam" id="1.10.287.2620:FF:000002">
    <property type="entry name" value="Dynein heavy chain 2, axonemal"/>
    <property type="match status" value="1"/>
</dbReference>
<dbReference type="FunFam" id="3.10.490.20:FF:000008">
    <property type="entry name" value="dynein heavy chain 2, axonemal"/>
    <property type="match status" value="1"/>
</dbReference>